<organism evidence="1 2">
    <name type="scientific">Dubosiella muris</name>
    <dbReference type="NCBI Taxonomy" id="3038133"/>
    <lineage>
        <taxon>Bacteria</taxon>
        <taxon>Bacillati</taxon>
        <taxon>Bacillota</taxon>
        <taxon>Erysipelotrichia</taxon>
        <taxon>Erysipelotrichales</taxon>
        <taxon>Erysipelotrichaceae</taxon>
        <taxon>Dubosiella</taxon>
    </lineage>
</organism>
<dbReference type="Proteomes" id="UP000308836">
    <property type="component" value="Unassembled WGS sequence"/>
</dbReference>
<reference evidence="1" key="1">
    <citation type="submission" date="2019-04" db="EMBL/GenBank/DDBJ databases">
        <title>Microbes associate with the intestines of laboratory mice.</title>
        <authorList>
            <person name="Navarre W."/>
            <person name="Wong E."/>
            <person name="Huang K."/>
            <person name="Tropini C."/>
            <person name="Ng K."/>
            <person name="Yu B."/>
        </authorList>
    </citation>
    <scope>NUCLEOTIDE SEQUENCE</scope>
    <source>
        <strain evidence="1">NM09_H32</strain>
    </source>
</reference>
<evidence type="ECO:0000313" key="2">
    <source>
        <dbReference type="Proteomes" id="UP000308836"/>
    </source>
</evidence>
<protein>
    <submittedName>
        <fullName evidence="1">Bifunctional chorismate mutase/prephenate dehydratase</fullName>
    </submittedName>
</protein>
<proteinExistence type="predicted"/>
<dbReference type="EMBL" id="SRYG01000001">
    <property type="protein sequence ID" value="TGY67361.1"/>
    <property type="molecule type" value="Genomic_DNA"/>
</dbReference>
<keyword evidence="2" id="KW-1185">Reference proteome</keyword>
<sequence>MNQLEQARKTIDAIDAQIAALYEQRMDTLKEVAAYKMATGKPIVDHSREAAIIERNARYIQNEAYRDSYVRLLRFMIRESCDYQRSLAAREVVAYAGVEGAFSHMAAEHLFPGNRKIAKPGFDEVFQAVVNKEAEFGVIPFENTNSGLVGEVLDGLLRYPVLIERVQDETIEQCLLGVPAATLKDVEEVYSKDQALAQAKRFLTELGVQPVAYANTALAAQYVAREGDVRKAAIGAKENAVLYGLRVLASNIEENPQNTTRFLVVSLKGARQGNHSSLIVTLKNEVGALAKVIEVISRHGLDMCSIQSRPRKGHPFEYFFFIEIVGGVDEQVVADLRDVCEQIKYLGTYPLGQGE</sequence>
<evidence type="ECO:0000313" key="1">
    <source>
        <dbReference type="EMBL" id="TGY67361.1"/>
    </source>
</evidence>
<comment type="caution">
    <text evidence="1">The sequence shown here is derived from an EMBL/GenBank/DDBJ whole genome shotgun (WGS) entry which is preliminary data.</text>
</comment>
<name>A0AC61RAY5_9FIRM</name>
<accession>A0AC61RAY5</accession>
<gene>
    <name evidence="1" type="ORF">E5336_00230</name>
</gene>